<dbReference type="InterPro" id="IPR036374">
    <property type="entry name" value="OxRdtase_Mopterin-bd_sf"/>
</dbReference>
<protein>
    <submittedName>
        <fullName evidence="1">Oxidoreductase molybdopterin binding domain protein</fullName>
    </submittedName>
</protein>
<dbReference type="RefSeq" id="WP_049835388.1">
    <property type="nucleotide sequence ID" value="NZ_CP012160.1"/>
</dbReference>
<proteinExistence type="predicted"/>
<dbReference type="STRING" id="1458307.OSB_26330"/>
<sequence>MAALIHSRKSILFLVFTTFFASSAASQDVLALQVTPSETSSDIIEFSLEELDAFEQVEFTTTTIWTDGETQFSGVSLRALLENIDASGTTIEMVALNDYSVTMPISDLEDSAPIIATRMDGSIMSVRDKGPFWVVFPYDSDPKYSTEVTFARSIWQLNRLNVID</sequence>
<dbReference type="Proteomes" id="UP000067444">
    <property type="component" value="Chromosome"/>
</dbReference>
<reference evidence="1 2" key="1">
    <citation type="journal article" date="2015" name="Genome Announc.">
        <title>Closed Genome Sequence of Octadecabacter temperatus SB1, the First Mesophilic Species of the Genus Octadecabacter.</title>
        <authorList>
            <person name="Voget S."/>
            <person name="Billerbeck S."/>
            <person name="Simon M."/>
            <person name="Daniel R."/>
        </authorList>
    </citation>
    <scope>NUCLEOTIDE SEQUENCE [LARGE SCALE GENOMIC DNA]</scope>
    <source>
        <strain evidence="1 2">SB1</strain>
    </source>
</reference>
<accession>A0A0K0Y8B8</accession>
<dbReference type="PATRIC" id="fig|1458307.3.peg.2665"/>
<evidence type="ECO:0000313" key="1">
    <source>
        <dbReference type="EMBL" id="AKS47160.1"/>
    </source>
</evidence>
<name>A0A0K0Y8B8_9RHOB</name>
<keyword evidence="2" id="KW-1185">Reference proteome</keyword>
<evidence type="ECO:0000313" key="2">
    <source>
        <dbReference type="Proteomes" id="UP000067444"/>
    </source>
</evidence>
<dbReference type="OrthoDB" id="9798763at2"/>
<dbReference type="KEGG" id="otm:OSB_26330"/>
<dbReference type="Gene3D" id="3.90.420.10">
    <property type="entry name" value="Oxidoreductase, molybdopterin-binding domain"/>
    <property type="match status" value="1"/>
</dbReference>
<dbReference type="AlphaFoldDB" id="A0A0K0Y8B8"/>
<dbReference type="EMBL" id="CP012160">
    <property type="protein sequence ID" value="AKS47160.1"/>
    <property type="molecule type" value="Genomic_DNA"/>
</dbReference>
<dbReference type="SUPFAM" id="SSF56524">
    <property type="entry name" value="Oxidoreductase molybdopterin-binding domain"/>
    <property type="match status" value="1"/>
</dbReference>
<organism evidence="1 2">
    <name type="scientific">Octadecabacter temperatus</name>
    <dbReference type="NCBI Taxonomy" id="1458307"/>
    <lineage>
        <taxon>Bacteria</taxon>
        <taxon>Pseudomonadati</taxon>
        <taxon>Pseudomonadota</taxon>
        <taxon>Alphaproteobacteria</taxon>
        <taxon>Rhodobacterales</taxon>
        <taxon>Roseobacteraceae</taxon>
        <taxon>Octadecabacter</taxon>
    </lineage>
</organism>
<gene>
    <name evidence="1" type="ORF">OSB_26330</name>
</gene>